<dbReference type="EMBL" id="CP077076">
    <property type="protein sequence ID" value="QXH54225.1"/>
    <property type="molecule type" value="Genomic_DNA"/>
</dbReference>
<organism evidence="8 9">
    <name type="scientific">Pseudomonas fakonensis</name>
    <dbReference type="NCBI Taxonomy" id="2842355"/>
    <lineage>
        <taxon>Bacteria</taxon>
        <taxon>Pseudomonadati</taxon>
        <taxon>Pseudomonadota</taxon>
        <taxon>Gammaproteobacteria</taxon>
        <taxon>Pseudomonadales</taxon>
        <taxon>Pseudomonadaceae</taxon>
        <taxon>Pseudomonas</taxon>
    </lineage>
</organism>
<feature type="transmembrane region" description="Helical" evidence="6">
    <location>
        <begin position="93"/>
        <end position="113"/>
    </location>
</feature>
<evidence type="ECO:0000256" key="5">
    <source>
        <dbReference type="ARBA" id="ARBA00023136"/>
    </source>
</evidence>
<feature type="transmembrane region" description="Helical" evidence="6">
    <location>
        <begin position="120"/>
        <end position="137"/>
    </location>
</feature>
<reference evidence="8" key="1">
    <citation type="journal article" date="2021" name="Microorganisms">
        <title>The Ever-Expanding Pseudomonas Genus: Description of 43 New Species and Partition of the Pseudomonas putida Group.</title>
        <authorList>
            <person name="Girard L."/>
            <person name="Lood C."/>
            <person name="Hofte M."/>
            <person name="Vandamme P."/>
            <person name="Rokni-Zadeh H."/>
            <person name="van Noort V."/>
            <person name="Lavigne R."/>
            <person name="De Mot R."/>
        </authorList>
    </citation>
    <scope>NUCLEOTIDE SEQUENCE</scope>
    <source>
        <strain evidence="8">COW40</strain>
    </source>
</reference>
<feature type="transmembrane region" description="Helical" evidence="6">
    <location>
        <begin position="32"/>
        <end position="52"/>
    </location>
</feature>
<evidence type="ECO:0000256" key="2">
    <source>
        <dbReference type="ARBA" id="ARBA00022475"/>
    </source>
</evidence>
<keyword evidence="4 6" id="KW-1133">Transmembrane helix</keyword>
<keyword evidence="5 6" id="KW-0472">Membrane</keyword>
<evidence type="ECO:0000256" key="4">
    <source>
        <dbReference type="ARBA" id="ARBA00022989"/>
    </source>
</evidence>
<comment type="subcellular location">
    <subcellularLocation>
        <location evidence="1">Cell membrane</location>
        <topology evidence="1">Multi-pass membrane protein</topology>
    </subcellularLocation>
</comment>
<feature type="transmembrane region" description="Helical" evidence="6">
    <location>
        <begin position="185"/>
        <end position="202"/>
    </location>
</feature>
<feature type="domain" description="EamA" evidence="7">
    <location>
        <begin position="157"/>
        <end position="284"/>
    </location>
</feature>
<gene>
    <name evidence="8" type="primary">yddG</name>
    <name evidence="8" type="ORF">KSS94_16725</name>
</gene>
<name>A0ABX8NEG2_9PSED</name>
<evidence type="ECO:0000313" key="8">
    <source>
        <dbReference type="EMBL" id="QXH54225.1"/>
    </source>
</evidence>
<protein>
    <submittedName>
        <fullName evidence="8">Aromatic amino acid DMT transporter YddG</fullName>
    </submittedName>
</protein>
<dbReference type="NCBIfam" id="NF008676">
    <property type="entry name" value="PRK11689.1"/>
    <property type="match status" value="1"/>
</dbReference>
<dbReference type="PANTHER" id="PTHR42920:SF24">
    <property type="entry name" value="AROMATIC AMINO ACID EXPORTER YDDG"/>
    <property type="match status" value="1"/>
</dbReference>
<dbReference type="Proteomes" id="UP001046350">
    <property type="component" value="Chromosome"/>
</dbReference>
<evidence type="ECO:0000256" key="6">
    <source>
        <dbReference type="SAM" id="Phobius"/>
    </source>
</evidence>
<keyword evidence="3 6" id="KW-0812">Transmembrane</keyword>
<evidence type="ECO:0000256" key="3">
    <source>
        <dbReference type="ARBA" id="ARBA00022692"/>
    </source>
</evidence>
<evidence type="ECO:0000256" key="1">
    <source>
        <dbReference type="ARBA" id="ARBA00004651"/>
    </source>
</evidence>
<accession>A0ABX8NEG2</accession>
<evidence type="ECO:0000259" key="7">
    <source>
        <dbReference type="Pfam" id="PF00892"/>
    </source>
</evidence>
<feature type="transmembrane region" description="Helical" evidence="6">
    <location>
        <begin position="214"/>
        <end position="234"/>
    </location>
</feature>
<sequence length="296" mass="31300">MTGRNATFCGLAAILLWSTASGLIRSVSQHFGAIGGAALIYTLGALLLVALLGKPRLRKATPFYLVSGSALFVAYEICLSLALGYALDSTQAIQLMVVNYLWPSLTVVLAIVMNRQPARWYILPGTALALLGILWVVSTDGLSLDSLARNLASNPLGYGLAAACAVTFALYCNVTRRYANGQNHVVLFFLLTAAVLWVKYAFSAEVLPAPHTRASLELLGAGLAIAGGYALWNIGILRGNLTLLATASYFAPVLSAGFAALWLGATLALQFWQGALLVTLGSLLCWHATRQPAAQG</sequence>
<feature type="transmembrane region" description="Helical" evidence="6">
    <location>
        <begin position="157"/>
        <end position="173"/>
    </location>
</feature>
<dbReference type="PANTHER" id="PTHR42920">
    <property type="entry name" value="OS03G0707200 PROTEIN-RELATED"/>
    <property type="match status" value="1"/>
</dbReference>
<keyword evidence="2" id="KW-1003">Cell membrane</keyword>
<evidence type="ECO:0000313" key="9">
    <source>
        <dbReference type="Proteomes" id="UP001046350"/>
    </source>
</evidence>
<feature type="transmembrane region" description="Helical" evidence="6">
    <location>
        <begin position="241"/>
        <end position="265"/>
    </location>
</feature>
<dbReference type="InterPro" id="IPR051258">
    <property type="entry name" value="Diverse_Substrate_Transporter"/>
</dbReference>
<feature type="transmembrane region" description="Helical" evidence="6">
    <location>
        <begin position="271"/>
        <end position="289"/>
    </location>
</feature>
<dbReference type="Pfam" id="PF00892">
    <property type="entry name" value="EamA"/>
    <property type="match status" value="1"/>
</dbReference>
<feature type="transmembrane region" description="Helical" evidence="6">
    <location>
        <begin position="64"/>
        <end position="87"/>
    </location>
</feature>
<proteinExistence type="predicted"/>
<keyword evidence="9" id="KW-1185">Reference proteome</keyword>
<dbReference type="InterPro" id="IPR000620">
    <property type="entry name" value="EamA_dom"/>
</dbReference>